<evidence type="ECO:0000256" key="5">
    <source>
        <dbReference type="ARBA" id="ARBA00023211"/>
    </source>
</evidence>
<evidence type="ECO:0000313" key="10">
    <source>
        <dbReference type="EMBL" id="KDR94794.1"/>
    </source>
</evidence>
<dbReference type="Proteomes" id="UP000027946">
    <property type="component" value="Unassembled WGS sequence"/>
</dbReference>
<comment type="similarity">
    <text evidence="2 8">Belongs to the FBPase class 2 family.</text>
</comment>
<dbReference type="EMBL" id="JJMM01000013">
    <property type="protein sequence ID" value="KDR94794.1"/>
    <property type="molecule type" value="Genomic_DNA"/>
</dbReference>
<evidence type="ECO:0000256" key="3">
    <source>
        <dbReference type="ARBA" id="ARBA00022723"/>
    </source>
</evidence>
<dbReference type="Gene3D" id="3.30.540.10">
    <property type="entry name" value="Fructose-1,6-Bisphosphatase, subunit A, domain 1"/>
    <property type="match status" value="1"/>
</dbReference>
<feature type="binding site" evidence="9">
    <location>
        <position position="33"/>
    </location>
    <ligand>
        <name>Mn(2+)</name>
        <dbReference type="ChEBI" id="CHEBI:29035"/>
        <label>1</label>
    </ligand>
</feature>
<evidence type="ECO:0000256" key="9">
    <source>
        <dbReference type="PIRSR" id="PIRSR004532-1"/>
    </source>
</evidence>
<dbReference type="Gene3D" id="3.40.190.90">
    <property type="match status" value="1"/>
</dbReference>
<organism evidence="10 11">
    <name type="scientific">Peptoclostridium litorale DSM 5388</name>
    <dbReference type="NCBI Taxonomy" id="1121324"/>
    <lineage>
        <taxon>Bacteria</taxon>
        <taxon>Bacillati</taxon>
        <taxon>Bacillota</taxon>
        <taxon>Clostridia</taxon>
        <taxon>Peptostreptococcales</taxon>
        <taxon>Peptoclostridiaceae</taxon>
        <taxon>Peptoclostridium</taxon>
    </lineage>
</organism>
<feature type="binding site" evidence="9">
    <location>
        <position position="57"/>
    </location>
    <ligand>
        <name>Mn(2+)</name>
        <dbReference type="ChEBI" id="CHEBI:29035"/>
        <label>1</label>
    </ligand>
</feature>
<evidence type="ECO:0000256" key="4">
    <source>
        <dbReference type="ARBA" id="ARBA00022801"/>
    </source>
</evidence>
<evidence type="ECO:0000256" key="1">
    <source>
        <dbReference type="ARBA" id="ARBA00001273"/>
    </source>
</evidence>
<keyword evidence="3 9" id="KW-0479">Metal-binding</keyword>
<keyword evidence="11" id="KW-1185">Reference proteome</keyword>
<comment type="pathway">
    <text evidence="7">Carbohydrate biosynthesis.</text>
</comment>
<dbReference type="GO" id="GO:0042132">
    <property type="term" value="F:fructose 1,6-bisphosphate 1-phosphatase activity"/>
    <property type="evidence" value="ECO:0007669"/>
    <property type="project" value="UniProtKB-EC"/>
</dbReference>
<evidence type="ECO:0000256" key="6">
    <source>
        <dbReference type="ARBA" id="ARBA00023277"/>
    </source>
</evidence>
<reference evidence="10 11" key="1">
    <citation type="submission" date="2014-03" db="EMBL/GenBank/DDBJ databases">
        <title>Genome sequence of Clostridium litorale W6, DSM 5388.</title>
        <authorList>
            <person name="Poehlein A."/>
            <person name="Jagirdar A."/>
            <person name="Khonsari B."/>
            <person name="Chibani C.M."/>
            <person name="Gutierrez Gutierrez D.A."/>
            <person name="Davydova E."/>
            <person name="Alghaithi H.S."/>
            <person name="Nair K.P."/>
            <person name="Dhamotharan K."/>
            <person name="Chandran L."/>
            <person name="G W."/>
            <person name="Daniel R."/>
        </authorList>
    </citation>
    <scope>NUCLEOTIDE SEQUENCE [LARGE SCALE GENOMIC DNA]</scope>
    <source>
        <strain evidence="10 11">W6</strain>
    </source>
</reference>
<feature type="binding site" evidence="9">
    <location>
        <position position="90"/>
    </location>
    <ligand>
        <name>Mn(2+)</name>
        <dbReference type="ChEBI" id="CHEBI:29035"/>
        <label>2</label>
    </ligand>
</feature>
<keyword evidence="5 9" id="KW-0464">Manganese</keyword>
<dbReference type="GO" id="GO:0005829">
    <property type="term" value="C:cytosol"/>
    <property type="evidence" value="ECO:0007669"/>
    <property type="project" value="TreeGrafter"/>
</dbReference>
<comment type="cofactor">
    <cofactor evidence="9">
        <name>Mn(2+)</name>
        <dbReference type="ChEBI" id="CHEBI:29035"/>
    </cofactor>
</comment>
<dbReference type="eggNOG" id="COG1494">
    <property type="taxonomic scope" value="Bacteria"/>
</dbReference>
<dbReference type="FunFam" id="3.40.190.90:FF:000001">
    <property type="entry name" value="Fructose-1,6-bisphosphatase"/>
    <property type="match status" value="1"/>
</dbReference>
<dbReference type="Pfam" id="PF03320">
    <property type="entry name" value="FBPase_glpX"/>
    <property type="match status" value="1"/>
</dbReference>
<dbReference type="GO" id="GO:0006071">
    <property type="term" value="P:glycerol metabolic process"/>
    <property type="evidence" value="ECO:0007669"/>
    <property type="project" value="InterPro"/>
</dbReference>
<dbReference type="GO" id="GO:0046872">
    <property type="term" value="F:metal ion binding"/>
    <property type="evidence" value="ECO:0007669"/>
    <property type="project" value="UniProtKB-KW"/>
</dbReference>
<comment type="catalytic activity">
    <reaction evidence="1">
        <text>beta-D-fructose 1,6-bisphosphate + H2O = beta-D-fructose 6-phosphate + phosphate</text>
        <dbReference type="Rhea" id="RHEA:11064"/>
        <dbReference type="ChEBI" id="CHEBI:15377"/>
        <dbReference type="ChEBI" id="CHEBI:32966"/>
        <dbReference type="ChEBI" id="CHEBI:43474"/>
        <dbReference type="ChEBI" id="CHEBI:57634"/>
        <dbReference type="EC" id="3.1.3.11"/>
    </reaction>
</comment>
<feature type="binding site" evidence="9">
    <location>
        <position position="215"/>
    </location>
    <ligand>
        <name>Mn(2+)</name>
        <dbReference type="ChEBI" id="CHEBI:29035"/>
        <label>2</label>
    </ligand>
</feature>
<dbReference type="AlphaFoldDB" id="A0A069RCL0"/>
<sequence>MNKNLGINLIRVTEAAALGAAKYFGKGDKNIADQAAVDRMRRMFDTMDIDGVVVIGEGELDEAPMLYIGEEIGMRREGSLKVDIAVDPVDGTTCVAKGLPGAIAVVAMGPRGSLLHAPDMYMDKIAVGPKGKGIVHLDLPVKENIKRFAQASGKAIDEITVTTIDRERSHGIITECRDIGCRVRLFDSGDIEAAIATCFEDTGIDMMMCIGGAPEGVISAAALKCLGGDFQGRLMPYTEEERLRCIDMGQSAEKLLTMEDLAAGDELYFAATGISDGSLIKGVTYSSGMAKTHSVVMRSSTGTIRFIEAIHKMDKKPNYAK</sequence>
<dbReference type="SUPFAM" id="SSF56655">
    <property type="entry name" value="Carbohydrate phosphatase"/>
    <property type="match status" value="1"/>
</dbReference>
<dbReference type="PANTHER" id="PTHR30447">
    <property type="entry name" value="FRUCTOSE-1,6-BISPHOSPHATASE CLASS 2"/>
    <property type="match status" value="1"/>
</dbReference>
<evidence type="ECO:0000256" key="2">
    <source>
        <dbReference type="ARBA" id="ARBA00008989"/>
    </source>
</evidence>
<dbReference type="OrthoDB" id="9779353at2"/>
<protein>
    <recommendedName>
        <fullName evidence="8">Fructose-1,6-bisphosphatase</fullName>
    </recommendedName>
</protein>
<dbReference type="InterPro" id="IPR004464">
    <property type="entry name" value="FBPase_class-2/SBPase"/>
</dbReference>
<dbReference type="NCBIfam" id="TIGR00330">
    <property type="entry name" value="glpX"/>
    <property type="match status" value="1"/>
</dbReference>
<dbReference type="RefSeq" id="WP_038265974.1">
    <property type="nucleotide sequence ID" value="NZ_FSRH01000005.1"/>
</dbReference>
<evidence type="ECO:0000256" key="7">
    <source>
        <dbReference type="ARBA" id="ARBA00024331"/>
    </source>
</evidence>
<keyword evidence="4 10" id="KW-0378">Hydrolase</keyword>
<dbReference type="GO" id="GO:0006094">
    <property type="term" value="P:gluconeogenesis"/>
    <property type="evidence" value="ECO:0007669"/>
    <property type="project" value="InterPro"/>
</dbReference>
<dbReference type="GO" id="GO:0030388">
    <property type="term" value="P:fructose 1,6-bisphosphate metabolic process"/>
    <property type="evidence" value="ECO:0007669"/>
    <property type="project" value="TreeGrafter"/>
</dbReference>
<comment type="caution">
    <text evidence="10">The sequence shown here is derived from an EMBL/GenBank/DDBJ whole genome shotgun (WGS) entry which is preliminary data.</text>
</comment>
<dbReference type="PIRSF" id="PIRSF004532">
    <property type="entry name" value="GlpX"/>
    <property type="match status" value="1"/>
</dbReference>
<name>A0A069RCL0_PEPLI</name>
<proteinExistence type="inferred from homology"/>
<evidence type="ECO:0000256" key="8">
    <source>
        <dbReference type="PIRNR" id="PIRNR004532"/>
    </source>
</evidence>
<keyword evidence="6 8" id="KW-0119">Carbohydrate metabolism</keyword>
<feature type="binding site" evidence="9">
    <location>
        <position position="87"/>
    </location>
    <ligand>
        <name>Mn(2+)</name>
        <dbReference type="ChEBI" id="CHEBI:29035"/>
        <label>2</label>
    </ligand>
</feature>
<gene>
    <name evidence="10" type="primary">glpX</name>
    <name evidence="10" type="ORF">CLIT_13c01160</name>
</gene>
<accession>A0A069RCL0</accession>
<dbReference type="STRING" id="1121324.CLIT_13c01160"/>
<evidence type="ECO:0000313" key="11">
    <source>
        <dbReference type="Proteomes" id="UP000027946"/>
    </source>
</evidence>
<dbReference type="PANTHER" id="PTHR30447:SF0">
    <property type="entry name" value="FRUCTOSE-1,6-BISPHOSPHATASE 1 CLASS 2-RELATED"/>
    <property type="match status" value="1"/>
</dbReference>
<dbReference type="CDD" id="cd01516">
    <property type="entry name" value="FBPase_glpX"/>
    <property type="match status" value="1"/>
</dbReference>